<evidence type="ECO:0000256" key="4">
    <source>
        <dbReference type="ARBA" id="ARBA00023163"/>
    </source>
</evidence>
<name>A0A9W8PAM5_9AGAR</name>
<dbReference type="EMBL" id="JANVFU010000001">
    <property type="protein sequence ID" value="KAJ3750260.1"/>
    <property type="molecule type" value="Genomic_DNA"/>
</dbReference>
<dbReference type="InterPro" id="IPR001138">
    <property type="entry name" value="Zn2Cys6_DnaBD"/>
</dbReference>
<feature type="compositionally biased region" description="Low complexity" evidence="6">
    <location>
        <begin position="134"/>
        <end position="146"/>
    </location>
</feature>
<dbReference type="GO" id="GO:0003677">
    <property type="term" value="F:DNA binding"/>
    <property type="evidence" value="ECO:0007669"/>
    <property type="project" value="InterPro"/>
</dbReference>
<evidence type="ECO:0000256" key="3">
    <source>
        <dbReference type="ARBA" id="ARBA00023015"/>
    </source>
</evidence>
<dbReference type="GO" id="GO:0005634">
    <property type="term" value="C:nucleus"/>
    <property type="evidence" value="ECO:0007669"/>
    <property type="project" value="UniProtKB-SubCell"/>
</dbReference>
<dbReference type="Pfam" id="PF00172">
    <property type="entry name" value="Zn_clus"/>
    <property type="match status" value="1"/>
</dbReference>
<feature type="compositionally biased region" description="Polar residues" evidence="6">
    <location>
        <begin position="1"/>
        <end position="11"/>
    </location>
</feature>
<keyword evidence="9" id="KW-1185">Reference proteome</keyword>
<dbReference type="GO" id="GO:0008270">
    <property type="term" value="F:zinc ion binding"/>
    <property type="evidence" value="ECO:0007669"/>
    <property type="project" value="InterPro"/>
</dbReference>
<gene>
    <name evidence="8" type="ORF">DFH05DRAFT_1466621</name>
</gene>
<evidence type="ECO:0000256" key="6">
    <source>
        <dbReference type="SAM" id="MobiDB-lite"/>
    </source>
</evidence>
<evidence type="ECO:0000313" key="9">
    <source>
        <dbReference type="Proteomes" id="UP001142393"/>
    </source>
</evidence>
<dbReference type="GO" id="GO:0000981">
    <property type="term" value="F:DNA-binding transcription factor activity, RNA polymerase II-specific"/>
    <property type="evidence" value="ECO:0007669"/>
    <property type="project" value="InterPro"/>
</dbReference>
<keyword evidence="2" id="KW-0479">Metal-binding</keyword>
<keyword evidence="5" id="KW-0539">Nucleus</keyword>
<sequence>MPKAPSTSSHAHTPPHGPNLNVLKRNQACHQCRRRKLKCDAKRPCSTCVRSHKHAIAHSPAGTVHPAEPECTFDEPLELNTGADGPRTKYEKLENRIAELEALLQDKNSHSDTQRLMSPQNGSPASSNHDRDSGFGSESDSRSSGSTPALVPAALSTPLSMPGMDMTWAHWPTDLPGPDLLRHLVDVFFTFHPHASQLFHAPSFMTSLSLPPDHPKFPAVPVLHAMCAVGSLYTSAVTSAPPVNFDKIPADEIFTQRYRIKENRPDSFAEQQAILAKETLQRMEIMGTELIQVLQSTILLSWYYCSSASWAELFLNCAHSMRLCIPLGLNVCPPFHTISRSTRPASVLKPAKNVIEDELRRNVFWFAYAIERQHGCSNGWALSLDDNDISQLLPVQSDQFDSGKLVSPSERQWAHSIDLLSVHPEHQTDGLILYIKASILLSKVKTFNLRFRAKHFSGDGESSYSYNTFRPDEPVDPRNTMAFIDLDGTVTSFIATFPSQLRNPLTKDEKMDCTLFAAMAMAHVAMIVLHEPHADIRSRGCISALKILTATRSIIDLIYIAWSTTFDPSLFESFVSFCFFAGGRVITRFLQAAIEEEAEDQIKTFRSELGVIRTAIEQMSPRHRIASYLLKMLDDLTARSEVAVRWSESMSPTTPHPTAHPLALESVIV</sequence>
<accession>A0A9W8PAM5</accession>
<feature type="region of interest" description="Disordered" evidence="6">
    <location>
        <begin position="1"/>
        <end position="22"/>
    </location>
</feature>
<evidence type="ECO:0000256" key="2">
    <source>
        <dbReference type="ARBA" id="ARBA00022723"/>
    </source>
</evidence>
<evidence type="ECO:0000256" key="5">
    <source>
        <dbReference type="ARBA" id="ARBA00023242"/>
    </source>
</evidence>
<dbReference type="PANTHER" id="PTHR47338:SF29">
    <property type="entry name" value="ZN(2)-C6 FUNGAL-TYPE DOMAIN-CONTAINING PROTEIN"/>
    <property type="match status" value="1"/>
</dbReference>
<protein>
    <recommendedName>
        <fullName evidence="7">Zn(2)-C6 fungal-type domain-containing protein</fullName>
    </recommendedName>
</protein>
<reference evidence="8 9" key="1">
    <citation type="journal article" date="2023" name="Proc. Natl. Acad. Sci. U.S.A.">
        <title>A global phylogenomic analysis of the shiitake genus Lentinula.</title>
        <authorList>
            <person name="Sierra-Patev S."/>
            <person name="Min B."/>
            <person name="Naranjo-Ortiz M."/>
            <person name="Looney B."/>
            <person name="Konkel Z."/>
            <person name="Slot J.C."/>
            <person name="Sakamoto Y."/>
            <person name="Steenwyk J.L."/>
            <person name="Rokas A."/>
            <person name="Carro J."/>
            <person name="Camarero S."/>
            <person name="Ferreira P."/>
            <person name="Molpeceres G."/>
            <person name="Ruiz-Duenas F.J."/>
            <person name="Serrano A."/>
            <person name="Henrissat B."/>
            <person name="Drula E."/>
            <person name="Hughes K.W."/>
            <person name="Mata J.L."/>
            <person name="Ishikawa N.K."/>
            <person name="Vargas-Isla R."/>
            <person name="Ushijima S."/>
            <person name="Smith C.A."/>
            <person name="Donoghue J."/>
            <person name="Ahrendt S."/>
            <person name="Andreopoulos W."/>
            <person name="He G."/>
            <person name="LaButti K."/>
            <person name="Lipzen A."/>
            <person name="Ng V."/>
            <person name="Riley R."/>
            <person name="Sandor L."/>
            <person name="Barry K."/>
            <person name="Martinez A.T."/>
            <person name="Xiao Y."/>
            <person name="Gibbons J.G."/>
            <person name="Terashima K."/>
            <person name="Grigoriev I.V."/>
            <person name="Hibbett D."/>
        </authorList>
    </citation>
    <scope>NUCLEOTIDE SEQUENCE [LARGE SCALE GENOMIC DNA]</scope>
    <source>
        <strain evidence="8 9">TFB7810</strain>
    </source>
</reference>
<dbReference type="InterPro" id="IPR050815">
    <property type="entry name" value="TF_fung"/>
</dbReference>
<dbReference type="InterPro" id="IPR036864">
    <property type="entry name" value="Zn2-C6_fun-type_DNA-bd_sf"/>
</dbReference>
<dbReference type="SMART" id="SM00066">
    <property type="entry name" value="GAL4"/>
    <property type="match status" value="1"/>
</dbReference>
<evidence type="ECO:0000256" key="1">
    <source>
        <dbReference type="ARBA" id="ARBA00004123"/>
    </source>
</evidence>
<feature type="region of interest" description="Disordered" evidence="6">
    <location>
        <begin position="58"/>
        <end position="88"/>
    </location>
</feature>
<dbReference type="SUPFAM" id="SSF57701">
    <property type="entry name" value="Zn2/Cys6 DNA-binding domain"/>
    <property type="match status" value="1"/>
</dbReference>
<dbReference type="Pfam" id="PF04082">
    <property type="entry name" value="Fungal_trans"/>
    <property type="match status" value="1"/>
</dbReference>
<dbReference type="InterPro" id="IPR007219">
    <property type="entry name" value="XnlR_reg_dom"/>
</dbReference>
<comment type="caution">
    <text evidence="8">The sequence shown here is derived from an EMBL/GenBank/DDBJ whole genome shotgun (WGS) entry which is preliminary data.</text>
</comment>
<feature type="compositionally biased region" description="Polar residues" evidence="6">
    <location>
        <begin position="114"/>
        <end position="127"/>
    </location>
</feature>
<proteinExistence type="predicted"/>
<dbReference type="GO" id="GO:0006351">
    <property type="term" value="P:DNA-templated transcription"/>
    <property type="evidence" value="ECO:0007669"/>
    <property type="project" value="InterPro"/>
</dbReference>
<dbReference type="CDD" id="cd00067">
    <property type="entry name" value="GAL4"/>
    <property type="match status" value="1"/>
</dbReference>
<organism evidence="8 9">
    <name type="scientific">Lentinula detonsa</name>
    <dbReference type="NCBI Taxonomy" id="2804962"/>
    <lineage>
        <taxon>Eukaryota</taxon>
        <taxon>Fungi</taxon>
        <taxon>Dikarya</taxon>
        <taxon>Basidiomycota</taxon>
        <taxon>Agaricomycotina</taxon>
        <taxon>Agaricomycetes</taxon>
        <taxon>Agaricomycetidae</taxon>
        <taxon>Agaricales</taxon>
        <taxon>Marasmiineae</taxon>
        <taxon>Omphalotaceae</taxon>
        <taxon>Lentinula</taxon>
    </lineage>
</organism>
<dbReference type="CDD" id="cd12148">
    <property type="entry name" value="fungal_TF_MHR"/>
    <property type="match status" value="1"/>
</dbReference>
<feature type="domain" description="Zn(2)-C6 fungal-type" evidence="7">
    <location>
        <begin position="28"/>
        <end position="73"/>
    </location>
</feature>
<keyword evidence="3" id="KW-0805">Transcription regulation</keyword>
<dbReference type="PROSITE" id="PS50048">
    <property type="entry name" value="ZN2_CY6_FUNGAL_2"/>
    <property type="match status" value="1"/>
</dbReference>
<dbReference type="SMART" id="SM00906">
    <property type="entry name" value="Fungal_trans"/>
    <property type="match status" value="1"/>
</dbReference>
<comment type="subcellular location">
    <subcellularLocation>
        <location evidence="1">Nucleus</location>
    </subcellularLocation>
</comment>
<dbReference type="AlphaFoldDB" id="A0A9W8PAM5"/>
<dbReference type="Proteomes" id="UP001142393">
    <property type="component" value="Unassembled WGS sequence"/>
</dbReference>
<evidence type="ECO:0000313" key="8">
    <source>
        <dbReference type="EMBL" id="KAJ3750260.1"/>
    </source>
</evidence>
<dbReference type="PANTHER" id="PTHR47338">
    <property type="entry name" value="ZN(II)2CYS6 TRANSCRIPTION FACTOR (EUROFUNG)-RELATED"/>
    <property type="match status" value="1"/>
</dbReference>
<evidence type="ECO:0000259" key="7">
    <source>
        <dbReference type="PROSITE" id="PS50048"/>
    </source>
</evidence>
<keyword evidence="4" id="KW-0804">Transcription</keyword>
<dbReference type="Gene3D" id="4.10.240.10">
    <property type="entry name" value="Zn(2)-C6 fungal-type DNA-binding domain"/>
    <property type="match status" value="1"/>
</dbReference>
<feature type="region of interest" description="Disordered" evidence="6">
    <location>
        <begin position="108"/>
        <end position="156"/>
    </location>
</feature>